<dbReference type="PROSITE" id="PS01305">
    <property type="entry name" value="MOAA_NIFB_PQQE"/>
    <property type="match status" value="1"/>
</dbReference>
<dbReference type="Pfam" id="PF06463">
    <property type="entry name" value="Mob_synth_C"/>
    <property type="match status" value="1"/>
</dbReference>
<dbReference type="GO" id="GO:0061798">
    <property type="term" value="F:GTP 3',8'-cyclase activity"/>
    <property type="evidence" value="ECO:0007669"/>
    <property type="project" value="UniProtKB-EC"/>
</dbReference>
<evidence type="ECO:0000256" key="5">
    <source>
        <dbReference type="ARBA" id="ARBA00022723"/>
    </source>
</evidence>
<dbReference type="InterPro" id="IPR013785">
    <property type="entry name" value="Aldolase_TIM"/>
</dbReference>
<dbReference type="Proteomes" id="UP000184532">
    <property type="component" value="Unassembled WGS sequence"/>
</dbReference>
<dbReference type="GO" id="GO:0006777">
    <property type="term" value="P:Mo-molybdopterin cofactor biosynthetic process"/>
    <property type="evidence" value="ECO:0007669"/>
    <property type="project" value="UniProtKB-KW"/>
</dbReference>
<evidence type="ECO:0000313" key="15">
    <source>
        <dbReference type="Proteomes" id="UP000184532"/>
    </source>
</evidence>
<evidence type="ECO:0000256" key="12">
    <source>
        <dbReference type="ARBA" id="ARBA00048697"/>
    </source>
</evidence>
<comment type="cofactor">
    <cofactor evidence="1">
        <name>[4Fe-4S] cluster</name>
        <dbReference type="ChEBI" id="CHEBI:49883"/>
    </cofactor>
</comment>
<evidence type="ECO:0000256" key="3">
    <source>
        <dbReference type="ARBA" id="ARBA00022485"/>
    </source>
</evidence>
<dbReference type="SFLD" id="SFLDG01386">
    <property type="entry name" value="main_SPASM_domain-containing"/>
    <property type="match status" value="1"/>
</dbReference>
<dbReference type="GO" id="GO:0005525">
    <property type="term" value="F:GTP binding"/>
    <property type="evidence" value="ECO:0007669"/>
    <property type="project" value="UniProtKB-KW"/>
</dbReference>
<dbReference type="InterPro" id="IPR007197">
    <property type="entry name" value="rSAM"/>
</dbReference>
<dbReference type="STRING" id="570519.SAMN04488116_0909"/>
<accession>A0A1M5IST2</accession>
<keyword evidence="15" id="KW-1185">Reference proteome</keyword>
<dbReference type="SFLD" id="SFLDS00029">
    <property type="entry name" value="Radical_SAM"/>
    <property type="match status" value="1"/>
</dbReference>
<dbReference type="Gene3D" id="3.20.20.70">
    <property type="entry name" value="Aldolase class I"/>
    <property type="match status" value="1"/>
</dbReference>
<evidence type="ECO:0000256" key="11">
    <source>
        <dbReference type="ARBA" id="ARBA00023239"/>
    </source>
</evidence>
<dbReference type="SUPFAM" id="SSF102114">
    <property type="entry name" value="Radical SAM enzymes"/>
    <property type="match status" value="1"/>
</dbReference>
<dbReference type="SMART" id="SM00729">
    <property type="entry name" value="Elp3"/>
    <property type="match status" value="1"/>
</dbReference>
<proteinExistence type="predicted"/>
<dbReference type="SFLD" id="SFLDG01383">
    <property type="entry name" value="cyclic_pyranopterin_phosphate"/>
    <property type="match status" value="1"/>
</dbReference>
<keyword evidence="11" id="KW-0456">Lyase</keyword>
<comment type="catalytic activity">
    <reaction evidence="12">
        <text>GTP + AH2 + S-adenosyl-L-methionine = (8S)-3',8-cyclo-7,8-dihydroguanosine 5'-triphosphate + 5'-deoxyadenosine + L-methionine + A + H(+)</text>
        <dbReference type="Rhea" id="RHEA:49576"/>
        <dbReference type="ChEBI" id="CHEBI:13193"/>
        <dbReference type="ChEBI" id="CHEBI:15378"/>
        <dbReference type="ChEBI" id="CHEBI:17319"/>
        <dbReference type="ChEBI" id="CHEBI:17499"/>
        <dbReference type="ChEBI" id="CHEBI:37565"/>
        <dbReference type="ChEBI" id="CHEBI:57844"/>
        <dbReference type="ChEBI" id="CHEBI:59789"/>
        <dbReference type="ChEBI" id="CHEBI:131766"/>
        <dbReference type="EC" id="4.1.99.22"/>
    </reaction>
</comment>
<feature type="domain" description="Radical SAM core" evidence="13">
    <location>
        <begin position="5"/>
        <end position="226"/>
    </location>
</feature>
<evidence type="ECO:0000313" key="14">
    <source>
        <dbReference type="EMBL" id="SHG31418.1"/>
    </source>
</evidence>
<evidence type="ECO:0000256" key="8">
    <source>
        <dbReference type="ARBA" id="ARBA00023014"/>
    </source>
</evidence>
<keyword evidence="9" id="KW-0342">GTP-binding</keyword>
<dbReference type="NCBIfam" id="TIGR02666">
    <property type="entry name" value="moaA"/>
    <property type="match status" value="1"/>
</dbReference>
<dbReference type="AlphaFoldDB" id="A0A1M5IST2"/>
<dbReference type="InterPro" id="IPR058240">
    <property type="entry name" value="rSAM_sf"/>
</dbReference>
<dbReference type="CDD" id="cd01335">
    <property type="entry name" value="Radical_SAM"/>
    <property type="match status" value="1"/>
</dbReference>
<keyword evidence="8" id="KW-0411">Iron-sulfur</keyword>
<evidence type="ECO:0000256" key="7">
    <source>
        <dbReference type="ARBA" id="ARBA00023004"/>
    </source>
</evidence>
<evidence type="ECO:0000256" key="10">
    <source>
        <dbReference type="ARBA" id="ARBA00023150"/>
    </source>
</evidence>
<evidence type="ECO:0000256" key="2">
    <source>
        <dbReference type="ARBA" id="ARBA00012167"/>
    </source>
</evidence>
<dbReference type="GO" id="GO:0046872">
    <property type="term" value="F:metal ion binding"/>
    <property type="evidence" value="ECO:0007669"/>
    <property type="project" value="UniProtKB-KW"/>
</dbReference>
<keyword evidence="5" id="KW-0479">Metal-binding</keyword>
<dbReference type="Pfam" id="PF04055">
    <property type="entry name" value="Radical_SAM"/>
    <property type="match status" value="1"/>
</dbReference>
<dbReference type="InterPro" id="IPR050105">
    <property type="entry name" value="MoCo_biosynth_MoaA/MoaC"/>
</dbReference>
<keyword evidence="3" id="KW-0004">4Fe-4S</keyword>
<name>A0A1M5IST2_9FLAO</name>
<evidence type="ECO:0000256" key="1">
    <source>
        <dbReference type="ARBA" id="ARBA00001966"/>
    </source>
</evidence>
<dbReference type="RefSeq" id="WP_073177190.1">
    <property type="nucleotide sequence ID" value="NZ_FQWL01000001.1"/>
</dbReference>
<keyword evidence="7" id="KW-0408">Iron</keyword>
<dbReference type="EMBL" id="FQWL01000001">
    <property type="protein sequence ID" value="SHG31418.1"/>
    <property type="molecule type" value="Genomic_DNA"/>
</dbReference>
<dbReference type="GO" id="GO:0061799">
    <property type="term" value="F:cyclic pyranopterin monophosphate synthase activity"/>
    <property type="evidence" value="ECO:0007669"/>
    <property type="project" value="TreeGrafter"/>
</dbReference>
<evidence type="ECO:0000256" key="6">
    <source>
        <dbReference type="ARBA" id="ARBA00022741"/>
    </source>
</evidence>
<keyword evidence="6" id="KW-0547">Nucleotide-binding</keyword>
<dbReference type="PANTHER" id="PTHR22960">
    <property type="entry name" value="MOLYBDOPTERIN COFACTOR SYNTHESIS PROTEIN A"/>
    <property type="match status" value="1"/>
</dbReference>
<gene>
    <name evidence="14" type="ORF">SAMN04488116_0909</name>
</gene>
<dbReference type="GO" id="GO:0051539">
    <property type="term" value="F:4 iron, 4 sulfur cluster binding"/>
    <property type="evidence" value="ECO:0007669"/>
    <property type="project" value="UniProtKB-KW"/>
</dbReference>
<dbReference type="InterPro" id="IPR000385">
    <property type="entry name" value="MoaA_NifB_PqqE_Fe-S-bd_CS"/>
</dbReference>
<dbReference type="SFLD" id="SFLDG01067">
    <property type="entry name" value="SPASM/twitch_domain_containing"/>
    <property type="match status" value="1"/>
</dbReference>
<dbReference type="InterPro" id="IPR040064">
    <property type="entry name" value="MoaA-like"/>
</dbReference>
<dbReference type="OrthoDB" id="9763993at2"/>
<dbReference type="PROSITE" id="PS51918">
    <property type="entry name" value="RADICAL_SAM"/>
    <property type="match status" value="1"/>
</dbReference>
<reference evidence="15" key="1">
    <citation type="submission" date="2016-11" db="EMBL/GenBank/DDBJ databases">
        <authorList>
            <person name="Varghese N."/>
            <person name="Submissions S."/>
        </authorList>
    </citation>
    <scope>NUCLEOTIDE SEQUENCE [LARGE SCALE GENOMIC DNA]</scope>
    <source>
        <strain evidence="15">DSM 22638</strain>
    </source>
</reference>
<dbReference type="InterPro" id="IPR013483">
    <property type="entry name" value="MoaA"/>
</dbReference>
<dbReference type="InterPro" id="IPR006638">
    <property type="entry name" value="Elp3/MiaA/NifB-like_rSAM"/>
</dbReference>
<organism evidence="14 15">
    <name type="scientific">Flagellimonas flava</name>
    <dbReference type="NCBI Taxonomy" id="570519"/>
    <lineage>
        <taxon>Bacteria</taxon>
        <taxon>Pseudomonadati</taxon>
        <taxon>Bacteroidota</taxon>
        <taxon>Flavobacteriia</taxon>
        <taxon>Flavobacteriales</taxon>
        <taxon>Flavobacteriaceae</taxon>
        <taxon>Flagellimonas</taxon>
    </lineage>
</organism>
<dbReference type="InterPro" id="IPR010505">
    <property type="entry name" value="MoaA_twitch"/>
</dbReference>
<protein>
    <recommendedName>
        <fullName evidence="2">GTP 3',8-cyclase</fullName>
        <ecNumber evidence="2">4.1.99.22</ecNumber>
    </recommendedName>
</protein>
<evidence type="ECO:0000259" key="13">
    <source>
        <dbReference type="PROSITE" id="PS51918"/>
    </source>
</evidence>
<dbReference type="UniPathway" id="UPA00344"/>
<keyword evidence="10" id="KW-0501">Molybdenum cofactor biosynthesis</keyword>
<evidence type="ECO:0000256" key="4">
    <source>
        <dbReference type="ARBA" id="ARBA00022691"/>
    </source>
</evidence>
<dbReference type="CDD" id="cd21117">
    <property type="entry name" value="Twitch_MoaA"/>
    <property type="match status" value="1"/>
</dbReference>
<dbReference type="PANTHER" id="PTHR22960:SF0">
    <property type="entry name" value="MOLYBDENUM COFACTOR BIOSYNTHESIS PROTEIN 1"/>
    <property type="match status" value="1"/>
</dbReference>
<evidence type="ECO:0000256" key="9">
    <source>
        <dbReference type="ARBA" id="ARBA00023134"/>
    </source>
</evidence>
<dbReference type="EC" id="4.1.99.22" evidence="2"/>
<sequence>MLIDNHNRQINYLRLAVTDRCNLRCNYCMPSEGIDFAKNDRLLTIDELIQVSEILVGQGIDKIRITGGEPFVRKDLMLLLRALSDMNGLNEISVTTNATVIGPHIDELKELGIKNINVSLDSINRDTFERITRRNQFDTVHNNLIRLITEGFNVRINFIVLEGQNEQDMIPILEVMKHHKVSIRFLEEMPFNGGTKSFTGIKWNHKAILEHIAESYPDYRKLESPKTSTSVNYKIKGHAGTFGIIPSFSRTFCGSCNRLRVTATGDVITCLYGKPKSNLREVIRGASPKENIENEILKAVGARAKTGFEAQNEHATTVFGNSMTSIGG</sequence>
<keyword evidence="4" id="KW-0949">S-adenosyl-L-methionine</keyword>